<evidence type="ECO:0000256" key="7">
    <source>
        <dbReference type="RuleBase" id="RU362091"/>
    </source>
</evidence>
<accession>A0A4Z1CYY8</accession>
<comment type="subcellular location">
    <subcellularLocation>
        <location evidence="1">Membrane</location>
        <topology evidence="1">Multi-pass membrane protein</topology>
    </subcellularLocation>
</comment>
<evidence type="ECO:0000313" key="10">
    <source>
        <dbReference type="EMBL" id="TGN74257.1"/>
    </source>
</evidence>
<evidence type="ECO:0000256" key="5">
    <source>
        <dbReference type="ARBA" id="ARBA00022989"/>
    </source>
</evidence>
<dbReference type="InterPro" id="IPR001734">
    <property type="entry name" value="Na/solute_symporter"/>
</dbReference>
<proteinExistence type="inferred from homology"/>
<keyword evidence="4 9" id="KW-0812">Transmembrane</keyword>
<feature type="transmembrane region" description="Helical" evidence="9">
    <location>
        <begin position="75"/>
        <end position="100"/>
    </location>
</feature>
<dbReference type="Pfam" id="PF00474">
    <property type="entry name" value="SSF"/>
    <property type="match status" value="1"/>
</dbReference>
<sequence>MTGGVNAVALAVFALFFLAVTVMGFLAARWRKPGNKHTLDEWGLGGRSFGTWITWFLLGGDVYTAYTFVAVPAAIYTAGAAGFFAVPYTILVYPLIFTFLPRLWSVCHRHGYVTTADFVRGRFGSKGLSLAVAFTGILATMPYIALQLVGIQAVLDVLGVGGGENTNWFFKDLPLLIAFGVLAAYTYSSGLRAPAMIAFVKDTLIYVVIVVAIIYIPIKLGGFDHVFAQASEKYAAAGAGGLLPPAEGRWTYATLALGSAMAMFMYPHSITATLSSRGREVIRRSTTVMPLYTLMLGLLALLGFMAIAAGVKVTNGQLAIPQLFEDMFPNWFAGVAFAAIGIGALVPAAIMSIAAANLFTRNIYKDFIKPEATPQQETKVSKLVSLLVKVGALVFVLTMDKTVAINFQLLGGIWILQTFPALVGGLFTRWFHRWGLLIGWAVGMIYGTLAAYGVASPTQEHFGGSAEEIPGIGQTGYIGLTAFVLNVAVTVVLTFVLKAANAPEGVDATAPGDYTADTAETEAVSAATVRRGPSPAPNPS</sequence>
<evidence type="ECO:0000256" key="4">
    <source>
        <dbReference type="ARBA" id="ARBA00022692"/>
    </source>
</evidence>
<evidence type="ECO:0000256" key="8">
    <source>
        <dbReference type="SAM" id="MobiDB-lite"/>
    </source>
</evidence>
<feature type="transmembrane region" description="Helical" evidence="9">
    <location>
        <begin position="291"/>
        <end position="311"/>
    </location>
</feature>
<protein>
    <submittedName>
        <fullName evidence="10">Sodium:solute symporter family protein</fullName>
    </submittedName>
</protein>
<feature type="transmembrane region" description="Helical" evidence="9">
    <location>
        <begin position="405"/>
        <end position="427"/>
    </location>
</feature>
<feature type="region of interest" description="Disordered" evidence="8">
    <location>
        <begin position="521"/>
        <end position="540"/>
    </location>
</feature>
<comment type="similarity">
    <text evidence="2 7">Belongs to the sodium:solute symporter (SSF) (TC 2.A.21) family.</text>
</comment>
<feature type="transmembrane region" description="Helical" evidence="9">
    <location>
        <begin position="331"/>
        <end position="359"/>
    </location>
</feature>
<dbReference type="CDD" id="cd10322">
    <property type="entry name" value="SLC5sbd"/>
    <property type="match status" value="1"/>
</dbReference>
<organism evidence="10 11">
    <name type="scientific">Streptomyces griseoluteus</name>
    <dbReference type="NCBI Taxonomy" id="29306"/>
    <lineage>
        <taxon>Bacteria</taxon>
        <taxon>Bacillati</taxon>
        <taxon>Actinomycetota</taxon>
        <taxon>Actinomycetes</taxon>
        <taxon>Kitasatosporales</taxon>
        <taxon>Streptomycetaceae</taxon>
        <taxon>Streptomyces</taxon>
    </lineage>
</organism>
<keyword evidence="5 9" id="KW-1133">Transmembrane helix</keyword>
<feature type="transmembrane region" description="Helical" evidence="9">
    <location>
        <begin position="6"/>
        <end position="28"/>
    </location>
</feature>
<evidence type="ECO:0000256" key="2">
    <source>
        <dbReference type="ARBA" id="ARBA00006434"/>
    </source>
</evidence>
<dbReference type="PROSITE" id="PS50283">
    <property type="entry name" value="NA_SOLUT_SYMP_3"/>
    <property type="match status" value="1"/>
</dbReference>
<dbReference type="NCBIfam" id="NF046076">
    <property type="entry name" value="monocarbox_MctP"/>
    <property type="match status" value="1"/>
</dbReference>
<dbReference type="Proteomes" id="UP000298513">
    <property type="component" value="Unassembled WGS sequence"/>
</dbReference>
<evidence type="ECO:0000313" key="11">
    <source>
        <dbReference type="Proteomes" id="UP000298513"/>
    </source>
</evidence>
<evidence type="ECO:0000256" key="9">
    <source>
        <dbReference type="SAM" id="Phobius"/>
    </source>
</evidence>
<feature type="transmembrane region" description="Helical" evidence="9">
    <location>
        <begin position="380"/>
        <end position="399"/>
    </location>
</feature>
<dbReference type="AlphaFoldDB" id="A0A4Z1CYY8"/>
<feature type="transmembrane region" description="Helical" evidence="9">
    <location>
        <begin position="49"/>
        <end position="69"/>
    </location>
</feature>
<dbReference type="InterPro" id="IPR050277">
    <property type="entry name" value="Sodium:Solute_Symporter"/>
</dbReference>
<feature type="transmembrane region" description="Helical" evidence="9">
    <location>
        <begin position="475"/>
        <end position="497"/>
    </location>
</feature>
<keyword evidence="3" id="KW-0813">Transport</keyword>
<feature type="transmembrane region" description="Helical" evidence="9">
    <location>
        <begin position="168"/>
        <end position="187"/>
    </location>
</feature>
<dbReference type="GO" id="GO:0022857">
    <property type="term" value="F:transmembrane transporter activity"/>
    <property type="evidence" value="ECO:0007669"/>
    <property type="project" value="InterPro"/>
</dbReference>
<feature type="transmembrane region" description="Helical" evidence="9">
    <location>
        <begin position="199"/>
        <end position="218"/>
    </location>
</feature>
<comment type="caution">
    <text evidence="10">The sequence shown here is derived from an EMBL/GenBank/DDBJ whole genome shotgun (WGS) entry which is preliminary data.</text>
</comment>
<dbReference type="InterPro" id="IPR038377">
    <property type="entry name" value="Na/Glc_symporter_sf"/>
</dbReference>
<evidence type="ECO:0000256" key="6">
    <source>
        <dbReference type="ARBA" id="ARBA00023136"/>
    </source>
</evidence>
<dbReference type="GeneID" id="91534470"/>
<gene>
    <name evidence="10" type="ORF">E5082_30830</name>
</gene>
<dbReference type="RefSeq" id="WP_135794515.1">
    <property type="nucleotide sequence ID" value="NZ_BNBQ01000016.1"/>
</dbReference>
<name>A0A4Z1CYY8_STRGP</name>
<evidence type="ECO:0000256" key="3">
    <source>
        <dbReference type="ARBA" id="ARBA00022448"/>
    </source>
</evidence>
<dbReference type="PANTHER" id="PTHR48086">
    <property type="entry name" value="SODIUM/PROLINE SYMPORTER-RELATED"/>
    <property type="match status" value="1"/>
</dbReference>
<evidence type="ECO:0000256" key="1">
    <source>
        <dbReference type="ARBA" id="ARBA00004141"/>
    </source>
</evidence>
<feature type="transmembrane region" description="Helical" evidence="9">
    <location>
        <begin position="250"/>
        <end position="270"/>
    </location>
</feature>
<reference evidence="10 11" key="1">
    <citation type="submission" date="2019-04" db="EMBL/GenBank/DDBJ databases">
        <title>Streptomyces sp. nov. Bv016 isolated from bark of Buahinia variegata.</title>
        <authorList>
            <person name="Kanchanasin P."/>
            <person name="Tanasupawat S."/>
            <person name="Yuki M."/>
            <person name="Kudo T."/>
        </authorList>
    </citation>
    <scope>NUCLEOTIDE SEQUENCE [LARGE SCALE GENOMIC DNA]</scope>
    <source>
        <strain evidence="10 11">JCM 4765</strain>
    </source>
</reference>
<dbReference type="Gene3D" id="1.20.1730.10">
    <property type="entry name" value="Sodium/glucose cotransporter"/>
    <property type="match status" value="1"/>
</dbReference>
<dbReference type="PANTHER" id="PTHR48086:SF8">
    <property type="entry name" value="MONOCARBOXYLIC ACID PERMEASE"/>
    <property type="match status" value="1"/>
</dbReference>
<dbReference type="GO" id="GO:0005886">
    <property type="term" value="C:plasma membrane"/>
    <property type="evidence" value="ECO:0007669"/>
    <property type="project" value="TreeGrafter"/>
</dbReference>
<feature type="transmembrane region" description="Helical" evidence="9">
    <location>
        <begin position="434"/>
        <end position="455"/>
    </location>
</feature>
<keyword evidence="6 9" id="KW-0472">Membrane</keyword>
<keyword evidence="11" id="KW-1185">Reference proteome</keyword>
<feature type="transmembrane region" description="Helical" evidence="9">
    <location>
        <begin position="128"/>
        <end position="148"/>
    </location>
</feature>
<dbReference type="EMBL" id="SRRU01000016">
    <property type="protein sequence ID" value="TGN74257.1"/>
    <property type="molecule type" value="Genomic_DNA"/>
</dbReference>